<reference evidence="2 3" key="1">
    <citation type="submission" date="2018-06" db="EMBL/GenBank/DDBJ databases">
        <authorList>
            <consortium name="Pathogen Informatics"/>
            <person name="Doyle S."/>
        </authorList>
    </citation>
    <scope>NUCLEOTIDE SEQUENCE [LARGE SCALE GENOMIC DNA]</scope>
    <source>
        <strain evidence="2 3">NCTC10529</strain>
    </source>
</reference>
<dbReference type="Gene3D" id="2.60.40.1890">
    <property type="entry name" value="PCu(A)C copper chaperone"/>
    <property type="match status" value="1"/>
</dbReference>
<dbReference type="InterPro" id="IPR007410">
    <property type="entry name" value="LpqE-like"/>
</dbReference>
<dbReference type="PANTHER" id="PTHR36302:SF1">
    <property type="entry name" value="COPPER CHAPERONE PCU(A)C"/>
    <property type="match status" value="1"/>
</dbReference>
<dbReference type="InterPro" id="IPR058248">
    <property type="entry name" value="Lxx211020-like"/>
</dbReference>
<dbReference type="InterPro" id="IPR036182">
    <property type="entry name" value="PCuAC_sf"/>
</dbReference>
<dbReference type="EMBL" id="LS483426">
    <property type="protein sequence ID" value="SQH24969.1"/>
    <property type="molecule type" value="Genomic_DNA"/>
</dbReference>
<feature type="signal peptide" evidence="1">
    <location>
        <begin position="1"/>
        <end position="19"/>
    </location>
</feature>
<dbReference type="PANTHER" id="PTHR36302">
    <property type="entry name" value="BLR7088 PROTEIN"/>
    <property type="match status" value="1"/>
</dbReference>
<dbReference type="RefSeq" id="WP_003785840.1">
    <property type="nucleotide sequence ID" value="NZ_CP091518.1"/>
</dbReference>
<organism evidence="2 3">
    <name type="scientific">Kingella kingae</name>
    <dbReference type="NCBI Taxonomy" id="504"/>
    <lineage>
        <taxon>Bacteria</taxon>
        <taxon>Pseudomonadati</taxon>
        <taxon>Pseudomonadota</taxon>
        <taxon>Betaproteobacteria</taxon>
        <taxon>Neisseriales</taxon>
        <taxon>Neisseriaceae</taxon>
        <taxon>Kingella</taxon>
    </lineage>
</organism>
<feature type="chain" id="PRO_5043331972" evidence="1">
    <location>
        <begin position="20"/>
        <end position="162"/>
    </location>
</feature>
<name>A0AAX2J3Q9_KINKI</name>
<dbReference type="SUPFAM" id="SSF110087">
    <property type="entry name" value="DR1885-like metal-binding protein"/>
    <property type="match status" value="1"/>
</dbReference>
<gene>
    <name evidence="2" type="ORF">NCTC10529_01164</name>
</gene>
<dbReference type="GeneID" id="93262456"/>
<evidence type="ECO:0000313" key="3">
    <source>
        <dbReference type="Proteomes" id="UP000248598"/>
    </source>
</evidence>
<evidence type="ECO:0000313" key="2">
    <source>
        <dbReference type="EMBL" id="SQH24969.1"/>
    </source>
</evidence>
<dbReference type="Pfam" id="PF04314">
    <property type="entry name" value="PCuAC"/>
    <property type="match status" value="1"/>
</dbReference>
<evidence type="ECO:0000256" key="1">
    <source>
        <dbReference type="SAM" id="SignalP"/>
    </source>
</evidence>
<proteinExistence type="predicted"/>
<dbReference type="AlphaFoldDB" id="A0AAX2J3Q9"/>
<keyword evidence="1" id="KW-0732">Signal</keyword>
<dbReference type="Proteomes" id="UP000248598">
    <property type="component" value="Chromosome 1"/>
</dbReference>
<protein>
    <submittedName>
        <fullName evidence="2">Uncharacterized protein conserved in bacteria</fullName>
    </submittedName>
</protein>
<sequence>MKKTLAILAATVLCQTAFAQGIEASEAYAYPTLQGMKQGGIFINLKNTDATDNKLIGASVEKNIASKTELHTHINDNGVMRMREVKGGIPLPAGQTQELKRGGYHVMIFDVVKPLQVGDKFPVTLKFQNGKPQTLTVTVREMAHGMAGHGHDHGATPAPHKH</sequence>
<accession>A0AAX2J3Q9</accession>